<sequence length="311" mass="34436">MGTLGMIEVKDSRQWNFENVDETTLTAVYLAYWEPTTSGENYPGDGAVLSQTGMPMVQTRPPAAIHTPTGTTMNSGIASMVCRSVTAVPEPAVPYTWRVTAVYFTMSPIDATKQGYGAKQTISLGSRQYAEYRTGVTLPANGTVTWPPSADIGGTRIDLNGAPRAKELPQITRQLEYKWDRSPLILTTTPVDPPFQTFYDAVNKRNSVIFLGASIGTMLYKGFSATLDRELWRIVHTWVFDSYFHVEQMPVPNPTGQPILLPGVSIAGQQIQQCDKVAWYQRFPSTTDFNTSFLPTTIQGDLVKAYPPMLF</sequence>
<organism evidence="1">
    <name type="scientific">uncultured Caudovirales phage</name>
    <dbReference type="NCBI Taxonomy" id="2100421"/>
    <lineage>
        <taxon>Viruses</taxon>
        <taxon>Duplodnaviria</taxon>
        <taxon>Heunggongvirae</taxon>
        <taxon>Uroviricota</taxon>
        <taxon>Caudoviricetes</taxon>
        <taxon>Peduoviridae</taxon>
        <taxon>Maltschvirus</taxon>
        <taxon>Maltschvirus maltsch</taxon>
    </lineage>
</organism>
<name>A0A6J5PEK8_9CAUD</name>
<accession>A0A6J5PEK8</accession>
<reference evidence="1" key="1">
    <citation type="submission" date="2020-04" db="EMBL/GenBank/DDBJ databases">
        <authorList>
            <person name="Chiriac C."/>
            <person name="Salcher M."/>
            <person name="Ghai R."/>
            <person name="Kavagutti S V."/>
        </authorList>
    </citation>
    <scope>NUCLEOTIDE SEQUENCE</scope>
</reference>
<evidence type="ECO:0000313" key="1">
    <source>
        <dbReference type="EMBL" id="CAB4167495.1"/>
    </source>
</evidence>
<dbReference type="EMBL" id="LR796813">
    <property type="protein sequence ID" value="CAB4167495.1"/>
    <property type="molecule type" value="Genomic_DNA"/>
</dbReference>
<gene>
    <name evidence="1" type="ORF">UFOVP862_19</name>
</gene>
<proteinExistence type="predicted"/>
<protein>
    <submittedName>
        <fullName evidence="1">Uncharacterized protein</fullName>
    </submittedName>
</protein>